<dbReference type="EMBL" id="KB203950">
    <property type="protein sequence ID" value="ESO82296.1"/>
    <property type="molecule type" value="Genomic_DNA"/>
</dbReference>
<evidence type="ECO:0000256" key="1">
    <source>
        <dbReference type="SAM" id="MobiDB-lite"/>
    </source>
</evidence>
<dbReference type="Proteomes" id="UP000030746">
    <property type="component" value="Unassembled WGS sequence"/>
</dbReference>
<dbReference type="GeneID" id="20251142"/>
<keyword evidence="2" id="KW-0472">Membrane</keyword>
<evidence type="ECO:0000313" key="3">
    <source>
        <dbReference type="EMBL" id="ESO82296.1"/>
    </source>
</evidence>
<proteinExistence type="predicted"/>
<feature type="transmembrane region" description="Helical" evidence="2">
    <location>
        <begin position="6"/>
        <end position="27"/>
    </location>
</feature>
<name>V3ZN79_LOTGI</name>
<dbReference type="KEGG" id="lgi:LOTGIDRAFT_239717"/>
<keyword evidence="2" id="KW-1133">Transmembrane helix</keyword>
<organism evidence="3 4">
    <name type="scientific">Lottia gigantea</name>
    <name type="common">Giant owl limpet</name>
    <dbReference type="NCBI Taxonomy" id="225164"/>
    <lineage>
        <taxon>Eukaryota</taxon>
        <taxon>Metazoa</taxon>
        <taxon>Spiralia</taxon>
        <taxon>Lophotrochozoa</taxon>
        <taxon>Mollusca</taxon>
        <taxon>Gastropoda</taxon>
        <taxon>Patellogastropoda</taxon>
        <taxon>Lottioidea</taxon>
        <taxon>Lottiidae</taxon>
        <taxon>Lottia</taxon>
    </lineage>
</organism>
<feature type="region of interest" description="Disordered" evidence="1">
    <location>
        <begin position="93"/>
        <end position="119"/>
    </location>
</feature>
<protein>
    <submittedName>
        <fullName evidence="3">Uncharacterized protein</fullName>
    </submittedName>
</protein>
<dbReference type="AlphaFoldDB" id="V3ZN79"/>
<accession>V3ZN79</accession>
<evidence type="ECO:0000313" key="4">
    <source>
        <dbReference type="Proteomes" id="UP000030746"/>
    </source>
</evidence>
<keyword evidence="4" id="KW-1185">Reference proteome</keyword>
<reference evidence="3 4" key="1">
    <citation type="journal article" date="2013" name="Nature">
        <title>Insights into bilaterian evolution from three spiralian genomes.</title>
        <authorList>
            <person name="Simakov O."/>
            <person name="Marletaz F."/>
            <person name="Cho S.J."/>
            <person name="Edsinger-Gonzales E."/>
            <person name="Havlak P."/>
            <person name="Hellsten U."/>
            <person name="Kuo D.H."/>
            <person name="Larsson T."/>
            <person name="Lv J."/>
            <person name="Arendt D."/>
            <person name="Savage R."/>
            <person name="Osoegawa K."/>
            <person name="de Jong P."/>
            <person name="Grimwood J."/>
            <person name="Chapman J.A."/>
            <person name="Shapiro H."/>
            <person name="Aerts A."/>
            <person name="Otillar R.P."/>
            <person name="Terry A.Y."/>
            <person name="Boore J.L."/>
            <person name="Grigoriev I.V."/>
            <person name="Lindberg D.R."/>
            <person name="Seaver E.C."/>
            <person name="Weisblat D.A."/>
            <person name="Putnam N.H."/>
            <person name="Rokhsar D.S."/>
        </authorList>
    </citation>
    <scope>NUCLEOTIDE SEQUENCE [LARGE SCALE GENOMIC DNA]</scope>
</reference>
<sequence length="119" mass="13248">MAYFPLWYIVWVVIGAVTLVMLALSIYKAQMRYKNRISVVHTTQRAPIQVTATSTSNAPLPPPLSNPAYPPPYPPMYPPPSYNEALNQSQYPPVASPFRPGQMTQGQPTIEYGPGAYHK</sequence>
<evidence type="ECO:0000256" key="2">
    <source>
        <dbReference type="SAM" id="Phobius"/>
    </source>
</evidence>
<gene>
    <name evidence="3" type="ORF">LOTGIDRAFT_239717</name>
</gene>
<dbReference type="CTD" id="20251142"/>
<dbReference type="RefSeq" id="XP_009067017.1">
    <property type="nucleotide sequence ID" value="XM_009068769.1"/>
</dbReference>
<dbReference type="HOGENOM" id="CLU_2173817_0_0_1"/>
<keyword evidence="2" id="KW-0812">Transmembrane</keyword>